<dbReference type="InterPro" id="IPR009752">
    <property type="entry name" value="Phage_Mu_GpJ"/>
</dbReference>
<organism evidence="1 2">
    <name type="scientific">Candidatus Williamhamiltonella defendens</name>
    <dbReference type="NCBI Taxonomy" id="138072"/>
    <lineage>
        <taxon>Bacteria</taxon>
        <taxon>Pseudomonadati</taxon>
        <taxon>Pseudomonadota</taxon>
        <taxon>Gammaproteobacteria</taxon>
        <taxon>Enterobacterales</taxon>
        <taxon>Enterobacteriaceae</taxon>
        <taxon>aphid secondary symbionts</taxon>
        <taxon>Candidatus Williamhamiltonella</taxon>
    </lineage>
</organism>
<dbReference type="RefSeq" id="WP_100103628.1">
    <property type="nucleotide sequence ID" value="NZ_CAWNMT010000001.1"/>
</dbReference>
<proteinExistence type="predicted"/>
<reference evidence="2" key="2">
    <citation type="submission" date="2017-11" db="EMBL/GenBank/DDBJ databases">
        <title>PacBio sequencing of new strain of the secondary endosymbiont Candidatus Hamiltonella defensa.</title>
        <authorList>
            <person name="Strand M.R."/>
            <person name="Oliver K."/>
        </authorList>
    </citation>
    <scope>NUCLEOTIDE SEQUENCE [LARGE SCALE GENOMIC DNA]</scope>
    <source>
        <strain evidence="2">A2C</strain>
    </source>
</reference>
<gene>
    <name evidence="1" type="ORF">BJP41_09295</name>
</gene>
<reference evidence="2" key="1">
    <citation type="submission" date="2016-10" db="EMBL/GenBank/DDBJ databases">
        <authorList>
            <person name="Chevignon G."/>
        </authorList>
    </citation>
    <scope>NUCLEOTIDE SEQUENCE [LARGE SCALE GENOMIC DNA]</scope>
    <source>
        <strain evidence="2">A2C</strain>
    </source>
</reference>
<sequence>MPYATLEEMTHRVGEDFLYTIADRNNDDRVDMTTVEHALSDASGLMDSYLSTRYPLPLMHFPDLLKRLCVDIAVYWLAQDGGGTTEEKRQRYEDAVAWLERLTQGKAELNITGSESETTTPTGTEGACSHSHPRWFSRHQLRAF</sequence>
<evidence type="ECO:0008006" key="3">
    <source>
        <dbReference type="Google" id="ProtNLM"/>
    </source>
</evidence>
<dbReference type="AlphaFoldDB" id="A0A2D3T9M1"/>
<name>A0A2D3T9M1_9ENTR</name>
<dbReference type="EMBL" id="CP017606">
    <property type="protein sequence ID" value="ATW30486.1"/>
    <property type="molecule type" value="Genomic_DNA"/>
</dbReference>
<evidence type="ECO:0000313" key="1">
    <source>
        <dbReference type="EMBL" id="ATW30486.1"/>
    </source>
</evidence>
<protein>
    <recommendedName>
        <fullName evidence="3">DUF1320 domain-containing protein</fullName>
    </recommendedName>
</protein>
<accession>A0A2D3T9M1</accession>
<evidence type="ECO:0000313" key="2">
    <source>
        <dbReference type="Proteomes" id="UP000230008"/>
    </source>
</evidence>
<dbReference type="Proteomes" id="UP000230008">
    <property type="component" value="Chromosome"/>
</dbReference>
<dbReference type="Pfam" id="PF07030">
    <property type="entry name" value="Phage_Mu_Gp36"/>
    <property type="match status" value="1"/>
</dbReference>